<dbReference type="Pfam" id="PF00356">
    <property type="entry name" value="LacI"/>
    <property type="match status" value="1"/>
</dbReference>
<evidence type="ECO:0000256" key="3">
    <source>
        <dbReference type="ARBA" id="ARBA00023125"/>
    </source>
</evidence>
<evidence type="ECO:0000256" key="1">
    <source>
        <dbReference type="ARBA" id="ARBA00022491"/>
    </source>
</evidence>
<name>A0A7W8A2H9_9ACTN</name>
<dbReference type="RefSeq" id="WP_184962796.1">
    <property type="nucleotide sequence ID" value="NZ_JACHIN010000004.1"/>
</dbReference>
<evidence type="ECO:0000256" key="4">
    <source>
        <dbReference type="ARBA" id="ARBA00023163"/>
    </source>
</evidence>
<dbReference type="CDD" id="cd01392">
    <property type="entry name" value="HTH_LacI"/>
    <property type="match status" value="1"/>
</dbReference>
<evidence type="ECO:0000256" key="5">
    <source>
        <dbReference type="SAM" id="MobiDB-lite"/>
    </source>
</evidence>
<dbReference type="Gene3D" id="1.10.260.40">
    <property type="entry name" value="lambda repressor-like DNA-binding domains"/>
    <property type="match status" value="1"/>
</dbReference>
<dbReference type="PROSITE" id="PS50932">
    <property type="entry name" value="HTH_LACI_2"/>
    <property type="match status" value="1"/>
</dbReference>
<dbReference type="EMBL" id="JACHIN010000004">
    <property type="protein sequence ID" value="MBB5078269.1"/>
    <property type="molecule type" value="Genomic_DNA"/>
</dbReference>
<dbReference type="GO" id="GO:0000976">
    <property type="term" value="F:transcription cis-regulatory region binding"/>
    <property type="evidence" value="ECO:0007669"/>
    <property type="project" value="TreeGrafter"/>
</dbReference>
<dbReference type="AlphaFoldDB" id="A0A7W8A2H9"/>
<evidence type="ECO:0000256" key="2">
    <source>
        <dbReference type="ARBA" id="ARBA00023015"/>
    </source>
</evidence>
<keyword evidence="2" id="KW-0805">Transcription regulation</keyword>
<feature type="region of interest" description="Disordered" evidence="5">
    <location>
        <begin position="145"/>
        <end position="172"/>
    </location>
</feature>
<dbReference type="Gene3D" id="3.40.50.2300">
    <property type="match status" value="2"/>
</dbReference>
<evidence type="ECO:0000313" key="7">
    <source>
        <dbReference type="EMBL" id="MBB5078269.1"/>
    </source>
</evidence>
<dbReference type="InterPro" id="IPR000843">
    <property type="entry name" value="HTH_LacI"/>
</dbReference>
<dbReference type="SUPFAM" id="SSF47413">
    <property type="entry name" value="lambda repressor-like DNA-binding domains"/>
    <property type="match status" value="1"/>
</dbReference>
<dbReference type="Pfam" id="PF13377">
    <property type="entry name" value="Peripla_BP_3"/>
    <property type="match status" value="1"/>
</dbReference>
<dbReference type="PANTHER" id="PTHR30146:SF148">
    <property type="entry name" value="HTH-TYPE TRANSCRIPTIONAL REPRESSOR PURR-RELATED"/>
    <property type="match status" value="1"/>
</dbReference>
<keyword evidence="8" id="KW-1185">Reference proteome</keyword>
<keyword evidence="4" id="KW-0804">Transcription</keyword>
<dbReference type="InterPro" id="IPR046335">
    <property type="entry name" value="LacI/GalR-like_sensor"/>
</dbReference>
<dbReference type="PANTHER" id="PTHR30146">
    <property type="entry name" value="LACI-RELATED TRANSCRIPTIONAL REPRESSOR"/>
    <property type="match status" value="1"/>
</dbReference>
<comment type="caution">
    <text evidence="7">The sequence shown here is derived from an EMBL/GenBank/DDBJ whole genome shotgun (WGS) entry which is preliminary data.</text>
</comment>
<feature type="compositionally biased region" description="Low complexity" evidence="5">
    <location>
        <begin position="160"/>
        <end position="172"/>
    </location>
</feature>
<keyword evidence="1" id="KW-0678">Repressor</keyword>
<dbReference type="SUPFAM" id="SSF53822">
    <property type="entry name" value="Periplasmic binding protein-like I"/>
    <property type="match status" value="1"/>
</dbReference>
<dbReference type="Proteomes" id="UP000568380">
    <property type="component" value="Unassembled WGS sequence"/>
</dbReference>
<evidence type="ECO:0000259" key="6">
    <source>
        <dbReference type="PROSITE" id="PS50932"/>
    </source>
</evidence>
<feature type="domain" description="HTH lacI-type" evidence="6">
    <location>
        <begin position="4"/>
        <end position="57"/>
    </location>
</feature>
<dbReference type="SMART" id="SM00354">
    <property type="entry name" value="HTH_LACI"/>
    <property type="match status" value="1"/>
</dbReference>
<keyword evidence="3" id="KW-0238">DNA-binding</keyword>
<proteinExistence type="predicted"/>
<sequence length="380" mass="39833">MKRATIKDVAEAAGVGVATVSRVLSGGSASPQTRERVLAVAAQLDYRPSALGRNLRQQRTGGMGLLLPDLTDSFYGQLAEGVLACARSAGEPVVIGSTADDPEQEAELIGMLLEQSVDRLIAVPCGDADTWRPALKAGMTVVFADRLPPEPDPGTPQPDPAGAAPESELEGALSGVSSAALSELMMLDGVGALPGARPAAPRPAVRPLDVPAVLTDDRSGIRTAVQYLRGLGHRRIAYLGGPGRERRVEAFRQAVGGVPDEELIVFSDGSRDSAYAAASGLFQTRPDLTALVAGGNMLGEAAVLAARELDLRVPRDLSVVMYDDVPWAELCSPPLTVIAQPARDMGYRAAELVLRAGSRRPRSVLLPTELVIRGSCGPRL</sequence>
<protein>
    <submittedName>
        <fullName evidence="7">LacI family transcriptional regulator</fullName>
    </submittedName>
</protein>
<dbReference type="PROSITE" id="PS00356">
    <property type="entry name" value="HTH_LACI_1"/>
    <property type="match status" value="1"/>
</dbReference>
<evidence type="ECO:0000313" key="8">
    <source>
        <dbReference type="Proteomes" id="UP000568380"/>
    </source>
</evidence>
<feature type="compositionally biased region" description="Pro residues" evidence="5">
    <location>
        <begin position="150"/>
        <end position="159"/>
    </location>
</feature>
<dbReference type="GO" id="GO:0003700">
    <property type="term" value="F:DNA-binding transcription factor activity"/>
    <property type="evidence" value="ECO:0007669"/>
    <property type="project" value="TreeGrafter"/>
</dbReference>
<gene>
    <name evidence="7" type="ORF">HNR40_003744</name>
</gene>
<organism evidence="7 8">
    <name type="scientific">Nonomuraea endophytica</name>
    <dbReference type="NCBI Taxonomy" id="714136"/>
    <lineage>
        <taxon>Bacteria</taxon>
        <taxon>Bacillati</taxon>
        <taxon>Actinomycetota</taxon>
        <taxon>Actinomycetes</taxon>
        <taxon>Streptosporangiales</taxon>
        <taxon>Streptosporangiaceae</taxon>
        <taxon>Nonomuraea</taxon>
    </lineage>
</organism>
<dbReference type="InterPro" id="IPR028082">
    <property type="entry name" value="Peripla_BP_I"/>
</dbReference>
<dbReference type="PRINTS" id="PR00036">
    <property type="entry name" value="HTHLACI"/>
</dbReference>
<reference evidence="7 8" key="1">
    <citation type="submission" date="2020-08" db="EMBL/GenBank/DDBJ databases">
        <title>Genomic Encyclopedia of Type Strains, Phase IV (KMG-IV): sequencing the most valuable type-strain genomes for metagenomic binning, comparative biology and taxonomic classification.</title>
        <authorList>
            <person name="Goeker M."/>
        </authorList>
    </citation>
    <scope>NUCLEOTIDE SEQUENCE [LARGE SCALE GENOMIC DNA]</scope>
    <source>
        <strain evidence="7 8">DSM 45385</strain>
    </source>
</reference>
<accession>A0A7W8A2H9</accession>
<dbReference type="InterPro" id="IPR010982">
    <property type="entry name" value="Lambda_DNA-bd_dom_sf"/>
</dbReference>